<dbReference type="VEuPathDB" id="FungiDB:BO70DRAFT_364334"/>
<reference evidence="4 5" key="1">
    <citation type="submission" date="2016-12" db="EMBL/GenBank/DDBJ databases">
        <title>The genomes of Aspergillus section Nigri reveals drivers in fungal speciation.</title>
        <authorList>
            <consortium name="DOE Joint Genome Institute"/>
            <person name="Vesth T.C."/>
            <person name="Nybo J."/>
            <person name="Theobald S."/>
            <person name="Brandl J."/>
            <person name="Frisvad J.C."/>
            <person name="Nielsen K.F."/>
            <person name="Lyhne E.K."/>
            <person name="Kogle M.E."/>
            <person name="Kuo A."/>
            <person name="Riley R."/>
            <person name="Clum A."/>
            <person name="Nolan M."/>
            <person name="Lipzen A."/>
            <person name="Salamov A."/>
            <person name="Henrissat B."/>
            <person name="Wiebenga A."/>
            <person name="De Vries R.P."/>
            <person name="Grigoriev I.V."/>
            <person name="Mortensen U.H."/>
            <person name="Andersen M.R."/>
            <person name="Baker S.E."/>
        </authorList>
    </citation>
    <scope>NUCLEOTIDE SEQUENCE [LARGE SCALE GENOMIC DNA]</scope>
    <source>
        <strain evidence="4 5">CBS 117.55</strain>
    </source>
</reference>
<organism evidence="4 5">
    <name type="scientific">Aspergillus heteromorphus CBS 117.55</name>
    <dbReference type="NCBI Taxonomy" id="1448321"/>
    <lineage>
        <taxon>Eukaryota</taxon>
        <taxon>Fungi</taxon>
        <taxon>Dikarya</taxon>
        <taxon>Ascomycota</taxon>
        <taxon>Pezizomycotina</taxon>
        <taxon>Eurotiomycetes</taxon>
        <taxon>Eurotiomycetidae</taxon>
        <taxon>Eurotiales</taxon>
        <taxon>Aspergillaceae</taxon>
        <taxon>Aspergillus</taxon>
        <taxon>Aspergillus subgen. Circumdati</taxon>
    </lineage>
</organism>
<dbReference type="InterPro" id="IPR036380">
    <property type="entry name" value="Isochorismatase-like_sf"/>
</dbReference>
<accession>A0A317VMP4</accession>
<evidence type="ECO:0000313" key="5">
    <source>
        <dbReference type="Proteomes" id="UP000247233"/>
    </source>
</evidence>
<comment type="caution">
    <text evidence="4">The sequence shown here is derived from an EMBL/GenBank/DDBJ whole genome shotgun (WGS) entry which is preliminary data.</text>
</comment>
<sequence>MDRYVSSLCGATPPNHFFPLQSHHSGDIQSNKFSVHKQSPPPLSIFTRIYFSNVLRPEIGPDTPFGQAVATLGNLTASSPGAQLYPAFKPLDNWDVVLQKARYYAGAGNPLEEILSSQKIDTVVLSGARTSGVILSTAIRLFDLNYNVYVISNNTFETASTYSTQNQKIILEGILPLLPVNIITIEQAIDALSRSGPAVY</sequence>
<dbReference type="InterPro" id="IPR050272">
    <property type="entry name" value="Isochorismatase-like_hydrls"/>
</dbReference>
<dbReference type="GeneID" id="37066021"/>
<evidence type="ECO:0000313" key="4">
    <source>
        <dbReference type="EMBL" id="PWY74357.1"/>
    </source>
</evidence>
<dbReference type="Proteomes" id="UP000247233">
    <property type="component" value="Unassembled WGS sequence"/>
</dbReference>
<proteinExistence type="inferred from homology"/>
<gene>
    <name evidence="4" type="ORF">BO70DRAFT_364334</name>
</gene>
<keyword evidence="2" id="KW-0378">Hydrolase</keyword>
<dbReference type="InterPro" id="IPR000868">
    <property type="entry name" value="Isochorismatase-like_dom"/>
</dbReference>
<evidence type="ECO:0000256" key="2">
    <source>
        <dbReference type="ARBA" id="ARBA00022801"/>
    </source>
</evidence>
<dbReference type="SUPFAM" id="SSF52499">
    <property type="entry name" value="Isochorismatase-like hydrolases"/>
    <property type="match status" value="1"/>
</dbReference>
<dbReference type="Pfam" id="PF00857">
    <property type="entry name" value="Isochorismatase"/>
    <property type="match status" value="1"/>
</dbReference>
<comment type="similarity">
    <text evidence="1">Belongs to the isochorismatase family.</text>
</comment>
<evidence type="ECO:0000259" key="3">
    <source>
        <dbReference type="Pfam" id="PF00857"/>
    </source>
</evidence>
<dbReference type="GO" id="GO:0016787">
    <property type="term" value="F:hydrolase activity"/>
    <property type="evidence" value="ECO:0007669"/>
    <property type="project" value="UniProtKB-KW"/>
</dbReference>
<protein>
    <recommendedName>
        <fullName evidence="3">Isochorismatase-like domain-containing protein</fullName>
    </recommendedName>
</protein>
<keyword evidence="5" id="KW-1185">Reference proteome</keyword>
<dbReference type="PANTHER" id="PTHR43540">
    <property type="entry name" value="PEROXYUREIDOACRYLATE/UREIDOACRYLATE AMIDOHYDROLASE-RELATED"/>
    <property type="match status" value="1"/>
</dbReference>
<dbReference type="AlphaFoldDB" id="A0A317VMP4"/>
<dbReference type="PANTHER" id="PTHR43540:SF1">
    <property type="entry name" value="ISOCHORISMATASE HYDROLASE"/>
    <property type="match status" value="1"/>
</dbReference>
<dbReference type="EMBL" id="MSFL01000023">
    <property type="protein sequence ID" value="PWY74357.1"/>
    <property type="molecule type" value="Genomic_DNA"/>
</dbReference>
<feature type="domain" description="Isochorismatase-like" evidence="3">
    <location>
        <begin position="46"/>
        <end position="157"/>
    </location>
</feature>
<name>A0A317VMP4_9EURO</name>
<evidence type="ECO:0000256" key="1">
    <source>
        <dbReference type="ARBA" id="ARBA00006336"/>
    </source>
</evidence>
<dbReference type="OrthoDB" id="1739143at2759"/>
<dbReference type="Gene3D" id="3.40.50.850">
    <property type="entry name" value="Isochorismatase-like"/>
    <property type="match status" value="1"/>
</dbReference>
<dbReference type="RefSeq" id="XP_025397004.1">
    <property type="nucleotide sequence ID" value="XM_025543784.1"/>
</dbReference>